<organism evidence="1 2">
    <name type="scientific">Kipferlia bialata</name>
    <dbReference type="NCBI Taxonomy" id="797122"/>
    <lineage>
        <taxon>Eukaryota</taxon>
        <taxon>Metamonada</taxon>
        <taxon>Carpediemonas-like organisms</taxon>
        <taxon>Kipferlia</taxon>
    </lineage>
</organism>
<reference evidence="1 2" key="1">
    <citation type="journal article" date="2018" name="PLoS ONE">
        <title>The draft genome of Kipferlia bialata reveals reductive genome evolution in fornicate parasites.</title>
        <authorList>
            <person name="Tanifuji G."/>
            <person name="Takabayashi S."/>
            <person name="Kume K."/>
            <person name="Takagi M."/>
            <person name="Nakayama T."/>
            <person name="Kamikawa R."/>
            <person name="Inagaki Y."/>
            <person name="Hashimoto T."/>
        </authorList>
    </citation>
    <scope>NUCLEOTIDE SEQUENCE [LARGE SCALE GENOMIC DNA]</scope>
    <source>
        <strain evidence="1">NY0173</strain>
    </source>
</reference>
<keyword evidence="2" id="KW-1185">Reference proteome</keyword>
<dbReference type="EMBL" id="BDIP01000045">
    <property type="protein sequence ID" value="GIQ79713.1"/>
    <property type="molecule type" value="Genomic_DNA"/>
</dbReference>
<gene>
    <name evidence="1" type="ORF">KIPB_000396</name>
</gene>
<dbReference type="AlphaFoldDB" id="A0A9K3CMA1"/>
<evidence type="ECO:0000313" key="1">
    <source>
        <dbReference type="EMBL" id="GIQ79713.1"/>
    </source>
</evidence>
<name>A0A9K3CMA1_9EUKA</name>
<dbReference type="Proteomes" id="UP000265618">
    <property type="component" value="Unassembled WGS sequence"/>
</dbReference>
<sequence length="490" mass="54550">MSTDRPPVEVSPLTHHRYPTCLADVEEYIKDMMPVLESEGESEKIRYEKYAKIFVYIGEARNILGSCRATDALCHTIITEVLVQCVGEERTPAMASVASNLHKAIGIVVGAQDAELVAERQAEEAEAAEARGEEYVPEEDPLPPSVEDRHKACLDLLQNGVWEVRGLADEAAIVGRVYFRYMFIASLYARPEAAVSIGDEVVKLAIPRGVPYALVDKSIAEYCLARETQMEGGETEPADTTPTYIKTLWEAIDRWDAFVKEESGDPDLYVPPYAPALMHLVPHLLFRGEVAQIAKLDLSELRSAEGYALRARVAIALSVETNRSEPFKYLLAALRMSPQSMALWQALACVYMHYPVYLPLTPCSQYYAAGQLEDAFQCYTRGLAMDFDIRDPTHVATRECLGLNLGSVCDMLGMHDKAYAEVERVSPGHPITAIRVHQKSSLSLSMGSWYTAEKGKINAAIQRLRVPQVSWSHQGPVAMSLIRHMQRRGE</sequence>
<accession>A0A9K3CMA1</accession>
<evidence type="ECO:0000313" key="2">
    <source>
        <dbReference type="Proteomes" id="UP000265618"/>
    </source>
</evidence>
<dbReference type="Gene3D" id="1.25.40.10">
    <property type="entry name" value="Tetratricopeptide repeat domain"/>
    <property type="match status" value="1"/>
</dbReference>
<proteinExistence type="predicted"/>
<dbReference type="InterPro" id="IPR011990">
    <property type="entry name" value="TPR-like_helical_dom_sf"/>
</dbReference>
<comment type="caution">
    <text evidence="1">The sequence shown here is derived from an EMBL/GenBank/DDBJ whole genome shotgun (WGS) entry which is preliminary data.</text>
</comment>
<protein>
    <submittedName>
        <fullName evidence="1">Uncharacterized protein</fullName>
    </submittedName>
</protein>